<name>A0A1I6VL12_9SPHI</name>
<evidence type="ECO:0000313" key="2">
    <source>
        <dbReference type="Proteomes" id="UP000198785"/>
    </source>
</evidence>
<organism evidence="1 2">
    <name type="scientific">Sphingobacterium wenxiniae</name>
    <dbReference type="NCBI Taxonomy" id="683125"/>
    <lineage>
        <taxon>Bacteria</taxon>
        <taxon>Pseudomonadati</taxon>
        <taxon>Bacteroidota</taxon>
        <taxon>Sphingobacteriia</taxon>
        <taxon>Sphingobacteriales</taxon>
        <taxon>Sphingobacteriaceae</taxon>
        <taxon>Sphingobacterium</taxon>
    </lineage>
</organism>
<gene>
    <name evidence="1" type="ORF">SAMN05660206_1157</name>
</gene>
<dbReference type="Proteomes" id="UP000198785">
    <property type="component" value="Unassembled WGS sequence"/>
</dbReference>
<keyword evidence="2" id="KW-1185">Reference proteome</keyword>
<dbReference type="AlphaFoldDB" id="A0A1I6VL12"/>
<sequence length="277" mass="33071">MKTLSEITLSEIETAIYKKDIYFFNRKEQAMLKGIREFLKDPDNFSTQYYKPIIVKDSLRYVYPENQPAYHKDNTCPRLQSNFINFEIPEEVREKGENEIKRFRAFFAEHKHLLESNIKAFIEKMQARFFITREINPKSIDYSNSGNEQVKNYSVQDLENEIDEILRQAGKFYTDNPDKQEIIKRFGKMTFLAYVHGDIYKNDTGLNDSDLKEFLRAYDEKFKKPVKNFLVEYYRLLHNPDMTFTDTLLDKLGFRKCGHCLGENYFEPEVIEQVEKE</sequence>
<dbReference type="EMBL" id="FOZZ01000015">
    <property type="protein sequence ID" value="SFT14403.1"/>
    <property type="molecule type" value="Genomic_DNA"/>
</dbReference>
<accession>A0A1I6VL12</accession>
<protein>
    <submittedName>
        <fullName evidence="1">Uncharacterized protein</fullName>
    </submittedName>
</protein>
<proteinExistence type="predicted"/>
<reference evidence="1 2" key="1">
    <citation type="submission" date="2016-10" db="EMBL/GenBank/DDBJ databases">
        <authorList>
            <person name="de Groot N.N."/>
        </authorList>
    </citation>
    <scope>NUCLEOTIDE SEQUENCE [LARGE SCALE GENOMIC DNA]</scope>
    <source>
        <strain evidence="1 2">DSM 22789</strain>
    </source>
</reference>
<evidence type="ECO:0000313" key="1">
    <source>
        <dbReference type="EMBL" id="SFT14403.1"/>
    </source>
</evidence>